<dbReference type="GO" id="GO:0005737">
    <property type="term" value="C:cytoplasm"/>
    <property type="evidence" value="ECO:0007669"/>
    <property type="project" value="UniProtKB-SubCell"/>
</dbReference>
<feature type="binding site" evidence="8">
    <location>
        <position position="193"/>
    </location>
    <ligand>
        <name>Mg(2+)</name>
        <dbReference type="ChEBI" id="CHEBI:18420"/>
    </ligand>
</feature>
<dbReference type="SUPFAM" id="SSF52540">
    <property type="entry name" value="P-loop containing nucleoside triphosphate hydrolases"/>
    <property type="match status" value="1"/>
</dbReference>
<dbReference type="PROSITE" id="PS51710">
    <property type="entry name" value="G_OBG"/>
    <property type="match status" value="1"/>
</dbReference>
<organism evidence="11 12">
    <name type="scientific">Candidatus Magnetoglobus multicellularis str. Araruama</name>
    <dbReference type="NCBI Taxonomy" id="890399"/>
    <lineage>
        <taxon>Bacteria</taxon>
        <taxon>Pseudomonadati</taxon>
        <taxon>Thermodesulfobacteriota</taxon>
        <taxon>Desulfobacteria</taxon>
        <taxon>Desulfobacterales</taxon>
        <taxon>Desulfobacteraceae</taxon>
        <taxon>Candidatus Magnetoglobus</taxon>
    </lineage>
</organism>
<sequence length="328" mass="35515">MKFIDEAFINVQSGDGGKGCVSFRRERCVPRGGPNGGDGGRGGHVILKAVPEKRTLYQFRFQRQFKAGKGKNGLGSHKTGANADDLVIEVPVGTIVADTETREILTDFKKAHQSYIVAEGGRGGKGNKHFATSTHRTPRFSQPGESGQSRSLHLELKLLADVGLIGLPNAGKSTLISVMTAARPKIADYPFTTLTPSIGIVQTDTIEPYAIADIPGIIEGAHKGIGLGFQFLKHIERTRVLVHLIDVAAMDIDNPLTDYQTIMTELSSYNPSLSQKKQIVVLNKMDLPDANRNANLFQKQAPDIEIYQISAATGEGIKDLAINLGRMI</sequence>
<dbReference type="InterPro" id="IPR045086">
    <property type="entry name" value="OBG_GTPase"/>
</dbReference>
<dbReference type="PRINTS" id="PR00326">
    <property type="entry name" value="GTP1OBG"/>
</dbReference>
<feature type="binding site" evidence="8">
    <location>
        <begin position="283"/>
        <end position="286"/>
    </location>
    <ligand>
        <name>GTP</name>
        <dbReference type="ChEBI" id="CHEBI:37565"/>
    </ligand>
</feature>
<feature type="domain" description="Obg" evidence="10">
    <location>
        <begin position="1"/>
        <end position="159"/>
    </location>
</feature>
<dbReference type="GO" id="GO:0005525">
    <property type="term" value="F:GTP binding"/>
    <property type="evidence" value="ECO:0007669"/>
    <property type="project" value="UniProtKB-UniRule"/>
</dbReference>
<evidence type="ECO:0000256" key="6">
    <source>
        <dbReference type="ARBA" id="ARBA00022842"/>
    </source>
</evidence>
<dbReference type="Pfam" id="PF01926">
    <property type="entry name" value="MMR_HSR1"/>
    <property type="match status" value="1"/>
</dbReference>
<protein>
    <recommendedName>
        <fullName evidence="8">GTPase Obg</fullName>
        <ecNumber evidence="8">3.6.5.-</ecNumber>
    </recommendedName>
    <alternativeName>
        <fullName evidence="8">GTP-binding protein Obg</fullName>
    </alternativeName>
</protein>
<name>A0A1V1PHQ2_9BACT</name>
<evidence type="ECO:0000313" key="12">
    <source>
        <dbReference type="Proteomes" id="UP000189670"/>
    </source>
</evidence>
<evidence type="ECO:0000256" key="4">
    <source>
        <dbReference type="ARBA" id="ARBA00022741"/>
    </source>
</evidence>
<evidence type="ECO:0000313" key="11">
    <source>
        <dbReference type="EMBL" id="ETR74397.1"/>
    </source>
</evidence>
<feature type="binding site" evidence="8">
    <location>
        <begin position="166"/>
        <end position="173"/>
    </location>
    <ligand>
        <name>GTP</name>
        <dbReference type="ChEBI" id="CHEBI:37565"/>
    </ligand>
</feature>
<feature type="binding site" evidence="8">
    <location>
        <position position="173"/>
    </location>
    <ligand>
        <name>Mg(2+)</name>
        <dbReference type="ChEBI" id="CHEBI:18420"/>
    </ligand>
</feature>
<dbReference type="GO" id="GO:0042254">
    <property type="term" value="P:ribosome biogenesis"/>
    <property type="evidence" value="ECO:0007669"/>
    <property type="project" value="UniProtKB-UniRule"/>
</dbReference>
<dbReference type="Gene3D" id="3.40.50.300">
    <property type="entry name" value="P-loop containing nucleotide triphosphate hydrolases"/>
    <property type="match status" value="1"/>
</dbReference>
<dbReference type="InterPro" id="IPR027417">
    <property type="entry name" value="P-loop_NTPase"/>
</dbReference>
<dbReference type="NCBIfam" id="NF008954">
    <property type="entry name" value="PRK12296.1"/>
    <property type="match status" value="1"/>
</dbReference>
<comment type="subunit">
    <text evidence="8">Monomer.</text>
</comment>
<dbReference type="Gene3D" id="2.70.210.12">
    <property type="entry name" value="GTP1/OBG domain"/>
    <property type="match status" value="1"/>
</dbReference>
<dbReference type="NCBIfam" id="NF008955">
    <property type="entry name" value="PRK12297.1"/>
    <property type="match status" value="1"/>
</dbReference>
<dbReference type="EC" id="3.6.5.-" evidence="8"/>
<evidence type="ECO:0000256" key="3">
    <source>
        <dbReference type="ARBA" id="ARBA00022723"/>
    </source>
</evidence>
<dbReference type="PIRSF" id="PIRSF002401">
    <property type="entry name" value="GTP_bd_Obg/CgtA"/>
    <property type="match status" value="1"/>
</dbReference>
<comment type="cofactor">
    <cofactor evidence="8">
        <name>Mg(2+)</name>
        <dbReference type="ChEBI" id="CHEBI:18420"/>
    </cofactor>
</comment>
<dbReference type="GO" id="GO:0043022">
    <property type="term" value="F:ribosome binding"/>
    <property type="evidence" value="ECO:0007669"/>
    <property type="project" value="UniProtKB-ARBA"/>
</dbReference>
<comment type="similarity">
    <text evidence="1 8">Belongs to the TRAFAC class OBG-HflX-like GTPase superfamily. OBG GTPase family.</text>
</comment>
<dbReference type="PROSITE" id="PS51883">
    <property type="entry name" value="OBG"/>
    <property type="match status" value="1"/>
</dbReference>
<feature type="binding site" evidence="8">
    <location>
        <begin position="191"/>
        <end position="195"/>
    </location>
    <ligand>
        <name>GTP</name>
        <dbReference type="ChEBI" id="CHEBI:37565"/>
    </ligand>
</feature>
<keyword evidence="6 8" id="KW-0460">Magnesium</keyword>
<dbReference type="InterPro" id="IPR014100">
    <property type="entry name" value="GTP-bd_Obg/CgtA"/>
</dbReference>
<dbReference type="AlphaFoldDB" id="A0A1V1PHQ2"/>
<keyword evidence="5 8" id="KW-0378">Hydrolase</keyword>
<feature type="binding site" evidence="8">
    <location>
        <begin position="213"/>
        <end position="216"/>
    </location>
    <ligand>
        <name>GTP</name>
        <dbReference type="ChEBI" id="CHEBI:37565"/>
    </ligand>
</feature>
<evidence type="ECO:0000256" key="1">
    <source>
        <dbReference type="ARBA" id="ARBA00007699"/>
    </source>
</evidence>
<dbReference type="Pfam" id="PF01018">
    <property type="entry name" value="GTP1_OBG"/>
    <property type="match status" value="1"/>
</dbReference>
<dbReference type="InterPro" id="IPR006169">
    <property type="entry name" value="GTP1_OBG_dom"/>
</dbReference>
<accession>A0A1V1PHQ2</accession>
<dbReference type="InterPro" id="IPR006073">
    <property type="entry name" value="GTP-bd"/>
</dbReference>
<dbReference type="Proteomes" id="UP000189670">
    <property type="component" value="Unassembled WGS sequence"/>
</dbReference>
<keyword evidence="4 8" id="KW-0547">Nucleotide-binding</keyword>
<feature type="domain" description="OBG-type G" evidence="9">
    <location>
        <begin position="160"/>
        <end position="328"/>
    </location>
</feature>
<comment type="caution">
    <text evidence="11">The sequence shown here is derived from an EMBL/GenBank/DDBJ whole genome shotgun (WGS) entry which is preliminary data.</text>
</comment>
<evidence type="ECO:0000259" key="10">
    <source>
        <dbReference type="PROSITE" id="PS51883"/>
    </source>
</evidence>
<comment type="subcellular location">
    <subcellularLocation>
        <location evidence="8">Cytoplasm</location>
    </subcellularLocation>
</comment>
<dbReference type="InterPro" id="IPR006074">
    <property type="entry name" value="GTP1-OBG_CS"/>
</dbReference>
<dbReference type="EMBL" id="ATBP01000008">
    <property type="protein sequence ID" value="ETR74397.1"/>
    <property type="molecule type" value="Genomic_DNA"/>
</dbReference>
<dbReference type="NCBIfam" id="NF008956">
    <property type="entry name" value="PRK12299.1"/>
    <property type="match status" value="1"/>
</dbReference>
<reference evidence="12" key="1">
    <citation type="submission" date="2012-11" db="EMBL/GenBank/DDBJ databases">
        <authorList>
            <person name="Lucero-Rivera Y.E."/>
            <person name="Tovar-Ramirez D."/>
        </authorList>
    </citation>
    <scope>NUCLEOTIDE SEQUENCE [LARGE SCALE GENOMIC DNA]</scope>
    <source>
        <strain evidence="12">Araruama</strain>
    </source>
</reference>
<keyword evidence="3 8" id="KW-0479">Metal-binding</keyword>
<evidence type="ECO:0000256" key="7">
    <source>
        <dbReference type="ARBA" id="ARBA00023134"/>
    </source>
</evidence>
<dbReference type="GO" id="GO:0000287">
    <property type="term" value="F:magnesium ion binding"/>
    <property type="evidence" value="ECO:0007669"/>
    <property type="project" value="InterPro"/>
</dbReference>
<feature type="binding site" evidence="8">
    <location>
        <begin position="310"/>
        <end position="312"/>
    </location>
    <ligand>
        <name>GTP</name>
        <dbReference type="ChEBI" id="CHEBI:37565"/>
    </ligand>
</feature>
<dbReference type="CDD" id="cd01898">
    <property type="entry name" value="Obg"/>
    <property type="match status" value="1"/>
</dbReference>
<evidence type="ECO:0000256" key="2">
    <source>
        <dbReference type="ARBA" id="ARBA00022490"/>
    </source>
</evidence>
<dbReference type="GO" id="GO:0003924">
    <property type="term" value="F:GTPase activity"/>
    <property type="evidence" value="ECO:0007669"/>
    <property type="project" value="UniProtKB-UniRule"/>
</dbReference>
<evidence type="ECO:0000256" key="5">
    <source>
        <dbReference type="ARBA" id="ARBA00022801"/>
    </source>
</evidence>
<evidence type="ECO:0000259" key="9">
    <source>
        <dbReference type="PROSITE" id="PS51710"/>
    </source>
</evidence>
<comment type="function">
    <text evidence="8">An essential GTPase which binds GTP, GDP and possibly (p)ppGpp with moderate affinity, with high nucleotide exchange rates and a fairly low GTP hydrolysis rate. Plays a role in control of the cell cycle, stress response, ribosome biogenesis and in those bacteria that undergo differentiation, in morphogenesis control.</text>
</comment>
<dbReference type="PANTHER" id="PTHR11702:SF31">
    <property type="entry name" value="MITOCHONDRIAL RIBOSOME-ASSOCIATED GTPASE 2"/>
    <property type="match status" value="1"/>
</dbReference>
<proteinExistence type="inferred from homology"/>
<dbReference type="PANTHER" id="PTHR11702">
    <property type="entry name" value="DEVELOPMENTALLY REGULATED GTP-BINDING PROTEIN-RELATED"/>
    <property type="match status" value="1"/>
</dbReference>
<keyword evidence="2 8" id="KW-0963">Cytoplasm</keyword>
<dbReference type="FunFam" id="2.70.210.12:FF:000001">
    <property type="entry name" value="GTPase Obg"/>
    <property type="match status" value="1"/>
</dbReference>
<dbReference type="SUPFAM" id="SSF82051">
    <property type="entry name" value="Obg GTP-binding protein N-terminal domain"/>
    <property type="match status" value="1"/>
</dbReference>
<dbReference type="PROSITE" id="PS00905">
    <property type="entry name" value="GTP1_OBG"/>
    <property type="match status" value="1"/>
</dbReference>
<gene>
    <name evidence="8" type="primary">obg</name>
    <name evidence="11" type="ORF">OMM_00226</name>
</gene>
<dbReference type="NCBIfam" id="TIGR02729">
    <property type="entry name" value="Obg_CgtA"/>
    <property type="match status" value="1"/>
</dbReference>
<keyword evidence="7 8" id="KW-0342">GTP-binding</keyword>
<dbReference type="InterPro" id="IPR036726">
    <property type="entry name" value="GTP1_OBG_dom_sf"/>
</dbReference>
<dbReference type="InterPro" id="IPR031167">
    <property type="entry name" value="G_OBG"/>
</dbReference>
<dbReference type="HAMAP" id="MF_01454">
    <property type="entry name" value="GTPase_Obg"/>
    <property type="match status" value="1"/>
</dbReference>
<evidence type="ECO:0000256" key="8">
    <source>
        <dbReference type="HAMAP-Rule" id="MF_01454"/>
    </source>
</evidence>